<organism evidence="1 2">
    <name type="scientific">Taxus chinensis</name>
    <name type="common">Chinese yew</name>
    <name type="synonym">Taxus wallichiana var. chinensis</name>
    <dbReference type="NCBI Taxonomy" id="29808"/>
    <lineage>
        <taxon>Eukaryota</taxon>
        <taxon>Viridiplantae</taxon>
        <taxon>Streptophyta</taxon>
        <taxon>Embryophyta</taxon>
        <taxon>Tracheophyta</taxon>
        <taxon>Spermatophyta</taxon>
        <taxon>Pinopsida</taxon>
        <taxon>Pinidae</taxon>
        <taxon>Conifers II</taxon>
        <taxon>Cupressales</taxon>
        <taxon>Taxaceae</taxon>
        <taxon>Taxus</taxon>
    </lineage>
</organism>
<name>A0AA38F8Q3_TAXCH</name>
<feature type="non-terminal residue" evidence="1">
    <location>
        <position position="62"/>
    </location>
</feature>
<dbReference type="Proteomes" id="UP000824469">
    <property type="component" value="Unassembled WGS sequence"/>
</dbReference>
<proteinExistence type="predicted"/>
<comment type="caution">
    <text evidence="1">The sequence shown here is derived from an EMBL/GenBank/DDBJ whole genome shotgun (WGS) entry which is preliminary data.</text>
</comment>
<dbReference type="AlphaFoldDB" id="A0AA38F8Q3"/>
<reference evidence="1 2" key="1">
    <citation type="journal article" date="2021" name="Nat. Plants">
        <title>The Taxus genome provides insights into paclitaxel biosynthesis.</title>
        <authorList>
            <person name="Xiong X."/>
            <person name="Gou J."/>
            <person name="Liao Q."/>
            <person name="Li Y."/>
            <person name="Zhou Q."/>
            <person name="Bi G."/>
            <person name="Li C."/>
            <person name="Du R."/>
            <person name="Wang X."/>
            <person name="Sun T."/>
            <person name="Guo L."/>
            <person name="Liang H."/>
            <person name="Lu P."/>
            <person name="Wu Y."/>
            <person name="Zhang Z."/>
            <person name="Ro D.K."/>
            <person name="Shang Y."/>
            <person name="Huang S."/>
            <person name="Yan J."/>
        </authorList>
    </citation>
    <scope>NUCLEOTIDE SEQUENCE [LARGE SCALE GENOMIC DNA]</scope>
    <source>
        <strain evidence="1">Ta-2019</strain>
    </source>
</reference>
<protein>
    <submittedName>
        <fullName evidence="1">Uncharacterized protein</fullName>
    </submittedName>
</protein>
<dbReference type="EMBL" id="JAHRHJ020001110">
    <property type="protein sequence ID" value="KAH9293468.1"/>
    <property type="molecule type" value="Genomic_DNA"/>
</dbReference>
<gene>
    <name evidence="1" type="ORF">KI387_041328</name>
</gene>
<accession>A0AA38F8Q3</accession>
<evidence type="ECO:0000313" key="2">
    <source>
        <dbReference type="Proteomes" id="UP000824469"/>
    </source>
</evidence>
<sequence>MSVVSVGDVLVDGPMVEATTTVGIVEVIVGGVVVEGVDEVAAKEVVLMVVDGTMVSMVEALT</sequence>
<keyword evidence="2" id="KW-1185">Reference proteome</keyword>
<evidence type="ECO:0000313" key="1">
    <source>
        <dbReference type="EMBL" id="KAH9293468.1"/>
    </source>
</evidence>